<feature type="compositionally biased region" description="Polar residues" evidence="1">
    <location>
        <begin position="281"/>
        <end position="293"/>
    </location>
</feature>
<feature type="transmembrane region" description="Helical" evidence="2">
    <location>
        <begin position="461"/>
        <end position="481"/>
    </location>
</feature>
<sequence>MLMLFFLLAQGWASGYHKTTNASSDFLNIRDTVDSCTCPDKRSTLDIVWSCLATIFLCTWVCIHPNLPPPGESRLKGALRRLYIMAWALLAPEAILMWSFRQWYAARHLTGMFRDRNWTMKHSFFLIMGGFVLYKGEEDIGGTVTYERFLRLEKDGEIEFPKITPEEIDDRSKGDALSKAIVILQTMWFVIQCIARGVQGLPITELEIGTVARTVALCSLNAMVYFFWWHKPLDIKCRVPLYLKSDSDYVFVPELARAAEIDNQQYYQAVIEEVLGESADANTTPEMQGQSTEGRSKQRKPVTSISRSVRRRVLSSGGPGHRIYRLYTEFMLESLNFTYEISLDYLWLYDIPPIWMDNHRLRYGKHYFHKKPPTYILLPHLDVEEDDATESAQGFVLFSLSAALVGGLHCIAWGWEFPSNAELLLWRIASLFITTIPASFLFAISLYFLKVRILHQSEGPGIVIYTCVAMLFLQTALYPVARLLLFLECFIALRASPADALIEIDWSNFIPHF</sequence>
<keyword evidence="5" id="KW-1185">Reference proteome</keyword>
<feature type="region of interest" description="Disordered" evidence="1">
    <location>
        <begin position="281"/>
        <end position="311"/>
    </location>
</feature>
<feature type="transmembrane region" description="Helical" evidence="2">
    <location>
        <begin position="395"/>
        <end position="415"/>
    </location>
</feature>
<proteinExistence type="predicted"/>
<evidence type="ECO:0000256" key="1">
    <source>
        <dbReference type="SAM" id="MobiDB-lite"/>
    </source>
</evidence>
<keyword evidence="2" id="KW-1133">Transmembrane helix</keyword>
<reference evidence="4 5" key="1">
    <citation type="submission" date="2019-12" db="EMBL/GenBank/DDBJ databases">
        <authorList>
            <person name="Floudas D."/>
            <person name="Bentzer J."/>
            <person name="Ahren D."/>
            <person name="Johansson T."/>
            <person name="Persson P."/>
            <person name="Tunlid A."/>
        </authorList>
    </citation>
    <scope>NUCLEOTIDE SEQUENCE [LARGE SCALE GENOMIC DNA]</scope>
    <source>
        <strain evidence="4 5">CBS 102.39</strain>
    </source>
</reference>
<accession>A0A8H4QV97</accession>
<comment type="caution">
    <text evidence="4">The sequence shown here is derived from an EMBL/GenBank/DDBJ whole genome shotgun (WGS) entry which is preliminary data.</text>
</comment>
<name>A0A8H4QV97_9AGAR</name>
<dbReference type="PANTHER" id="PTHR35043">
    <property type="entry name" value="TRANSCRIPTION FACTOR DOMAIN-CONTAINING PROTEIN"/>
    <property type="match status" value="1"/>
</dbReference>
<dbReference type="PANTHER" id="PTHR35043:SF7">
    <property type="entry name" value="TRANSCRIPTION FACTOR DOMAIN-CONTAINING PROTEIN"/>
    <property type="match status" value="1"/>
</dbReference>
<evidence type="ECO:0000256" key="2">
    <source>
        <dbReference type="SAM" id="Phobius"/>
    </source>
</evidence>
<keyword evidence="2" id="KW-0472">Membrane</keyword>
<evidence type="ECO:0000256" key="3">
    <source>
        <dbReference type="SAM" id="SignalP"/>
    </source>
</evidence>
<dbReference type="EMBL" id="JAACJL010000018">
    <property type="protein sequence ID" value="KAF4618155.1"/>
    <property type="molecule type" value="Genomic_DNA"/>
</dbReference>
<feature type="signal peptide" evidence="3">
    <location>
        <begin position="1"/>
        <end position="15"/>
    </location>
</feature>
<feature type="transmembrane region" description="Helical" evidence="2">
    <location>
        <begin position="79"/>
        <end position="98"/>
    </location>
</feature>
<dbReference type="Proteomes" id="UP000521872">
    <property type="component" value="Unassembled WGS sequence"/>
</dbReference>
<keyword evidence="2" id="KW-0812">Transmembrane</keyword>
<evidence type="ECO:0000313" key="4">
    <source>
        <dbReference type="EMBL" id="KAF4618155.1"/>
    </source>
</evidence>
<dbReference type="AlphaFoldDB" id="A0A8H4QV97"/>
<evidence type="ECO:0000313" key="5">
    <source>
        <dbReference type="Proteomes" id="UP000521872"/>
    </source>
</evidence>
<feature type="transmembrane region" description="Helical" evidence="2">
    <location>
        <begin position="427"/>
        <end position="449"/>
    </location>
</feature>
<organism evidence="4 5">
    <name type="scientific">Agrocybe pediades</name>
    <dbReference type="NCBI Taxonomy" id="84607"/>
    <lineage>
        <taxon>Eukaryota</taxon>
        <taxon>Fungi</taxon>
        <taxon>Dikarya</taxon>
        <taxon>Basidiomycota</taxon>
        <taxon>Agaricomycotina</taxon>
        <taxon>Agaricomycetes</taxon>
        <taxon>Agaricomycetidae</taxon>
        <taxon>Agaricales</taxon>
        <taxon>Agaricineae</taxon>
        <taxon>Strophariaceae</taxon>
        <taxon>Agrocybe</taxon>
    </lineage>
</organism>
<protein>
    <submittedName>
        <fullName evidence="4">Uncharacterized protein</fullName>
    </submittedName>
</protein>
<keyword evidence="3" id="KW-0732">Signal</keyword>
<gene>
    <name evidence="4" type="ORF">D9613_011619</name>
</gene>
<feature type="chain" id="PRO_5034931348" evidence="3">
    <location>
        <begin position="16"/>
        <end position="513"/>
    </location>
</feature>